<dbReference type="PIRSF" id="PIRSF005604">
    <property type="entry name" value="XET"/>
    <property type="match status" value="1"/>
</dbReference>
<feature type="chain" id="PRO_5022264339" description="Xyloglucan endotransglucosylase/hydrolase" evidence="12">
    <location>
        <begin position="22"/>
        <end position="294"/>
    </location>
</feature>
<dbReference type="Pfam" id="PF06955">
    <property type="entry name" value="XET_C"/>
    <property type="match status" value="1"/>
</dbReference>
<feature type="domain" description="GH16" evidence="13">
    <location>
        <begin position="21"/>
        <end position="223"/>
    </location>
</feature>
<dbReference type="InterPro" id="IPR008264">
    <property type="entry name" value="Beta_glucanase"/>
</dbReference>
<comment type="caution">
    <text evidence="14">The sequence shown here is derived from an EMBL/GenBank/DDBJ whole genome shotgun (WGS) entry which is preliminary data.</text>
</comment>
<dbReference type="PRINTS" id="PR00737">
    <property type="entry name" value="GLHYDRLASE16"/>
</dbReference>
<evidence type="ECO:0000256" key="9">
    <source>
        <dbReference type="ARBA" id="ARBA00023316"/>
    </source>
</evidence>
<protein>
    <recommendedName>
        <fullName evidence="12">Xyloglucan endotransglucosylase/hydrolase</fullName>
        <ecNumber evidence="12">2.4.1.207</ecNumber>
    </recommendedName>
</protein>
<evidence type="ECO:0000313" key="14">
    <source>
        <dbReference type="EMBL" id="VVB01343.1"/>
    </source>
</evidence>
<dbReference type="InterPro" id="IPR013320">
    <property type="entry name" value="ConA-like_dom_sf"/>
</dbReference>
<comment type="function">
    <text evidence="12">Catalyzes xyloglucan endohydrolysis (XEH) and/or endotransglycosylation (XET). Cleaves and religates xyloglucan polymers, an essential constituent of the primary cell wall, and thereby participates in cell wall construction of growing tissues.</text>
</comment>
<feature type="signal peptide" evidence="12">
    <location>
        <begin position="1"/>
        <end position="21"/>
    </location>
</feature>
<evidence type="ECO:0000256" key="4">
    <source>
        <dbReference type="ARBA" id="ARBA00022679"/>
    </source>
</evidence>
<evidence type="ECO:0000256" key="7">
    <source>
        <dbReference type="ARBA" id="ARBA00023157"/>
    </source>
</evidence>
<keyword evidence="6 12" id="KW-0378">Hydrolase</keyword>
<keyword evidence="8 12" id="KW-0326">Glycosidase</keyword>
<dbReference type="GO" id="GO:0042546">
    <property type="term" value="P:cell wall biogenesis"/>
    <property type="evidence" value="ECO:0007669"/>
    <property type="project" value="InterPro"/>
</dbReference>
<evidence type="ECO:0000256" key="5">
    <source>
        <dbReference type="ARBA" id="ARBA00022729"/>
    </source>
</evidence>
<evidence type="ECO:0000259" key="13">
    <source>
        <dbReference type="PROSITE" id="PS51762"/>
    </source>
</evidence>
<organism evidence="14 15">
    <name type="scientific">Arabis nemorensis</name>
    <dbReference type="NCBI Taxonomy" id="586526"/>
    <lineage>
        <taxon>Eukaryota</taxon>
        <taxon>Viridiplantae</taxon>
        <taxon>Streptophyta</taxon>
        <taxon>Embryophyta</taxon>
        <taxon>Tracheophyta</taxon>
        <taxon>Spermatophyta</taxon>
        <taxon>Magnoliopsida</taxon>
        <taxon>eudicotyledons</taxon>
        <taxon>Gunneridae</taxon>
        <taxon>Pentapetalae</taxon>
        <taxon>rosids</taxon>
        <taxon>malvids</taxon>
        <taxon>Brassicales</taxon>
        <taxon>Brassicaceae</taxon>
        <taxon>Arabideae</taxon>
        <taxon>Arabis</taxon>
    </lineage>
</organism>
<evidence type="ECO:0000313" key="15">
    <source>
        <dbReference type="Proteomes" id="UP000489600"/>
    </source>
</evidence>
<evidence type="ECO:0000256" key="1">
    <source>
        <dbReference type="ARBA" id="ARBA00022512"/>
    </source>
</evidence>
<dbReference type="GO" id="GO:0010411">
    <property type="term" value="P:xyloglucan metabolic process"/>
    <property type="evidence" value="ECO:0007669"/>
    <property type="project" value="InterPro"/>
</dbReference>
<evidence type="ECO:0000256" key="8">
    <source>
        <dbReference type="ARBA" id="ARBA00023295"/>
    </source>
</evidence>
<dbReference type="AlphaFoldDB" id="A0A565BKI3"/>
<dbReference type="InterPro" id="IPR016455">
    <property type="entry name" value="XTH"/>
</dbReference>
<comment type="PTM">
    <text evidence="12">Contains at least one intrachain disulfide bond essential for its enzymatic activity.</text>
</comment>
<evidence type="ECO:0000256" key="11">
    <source>
        <dbReference type="PIRSR" id="PIRSR608264-1"/>
    </source>
</evidence>
<keyword evidence="3 12" id="KW-0964">Secreted</keyword>
<feature type="active site" description="Proton donor" evidence="10">
    <location>
        <position position="110"/>
    </location>
</feature>
<keyword evidence="15" id="KW-1185">Reference proteome</keyword>
<dbReference type="GO" id="GO:0071555">
    <property type="term" value="P:cell wall organization"/>
    <property type="evidence" value="ECO:0007669"/>
    <property type="project" value="UniProtKB-KW"/>
</dbReference>
<reference evidence="14" key="1">
    <citation type="submission" date="2019-07" db="EMBL/GenBank/DDBJ databases">
        <authorList>
            <person name="Dittberner H."/>
        </authorList>
    </citation>
    <scope>NUCLEOTIDE SEQUENCE [LARGE SCALE GENOMIC DNA]</scope>
</reference>
<feature type="active site" description="Proton donor" evidence="10">
    <location>
        <position position="114"/>
    </location>
</feature>
<dbReference type="EC" id="2.4.1.207" evidence="12"/>
<dbReference type="GO" id="GO:0048046">
    <property type="term" value="C:apoplast"/>
    <property type="evidence" value="ECO:0007669"/>
    <property type="project" value="UniProtKB-SubCell"/>
</dbReference>
<name>A0A565BKI3_9BRAS</name>
<dbReference type="EMBL" id="CABITT030000004">
    <property type="protein sequence ID" value="VVB01343.1"/>
    <property type="molecule type" value="Genomic_DNA"/>
</dbReference>
<feature type="active site" description="Nucleophile" evidence="11">
    <location>
        <position position="110"/>
    </location>
</feature>
<sequence length="294" mass="33624">MEYISIFGLVSVLFLIIRVDARVKGIVKTQDSSFDENYVVTWGQNNVLKLNQGKEVQLSMDKSSGSGFESKNHYGSGFFQIRMKLPPKDTDTSGVVIAFYLTSKGNTQDEVDFEFLGNEQGKPISLQTNLFTNGQGNREQRIVTWFDPTQDFHTYEILWNPYHIVFYVDKIPIREFKNLSSKGINYPSKPMQLVVSLWNGESWATEGGKRKINWSYAPFKANFQGFNNSGCFVNNGELKSCDSSANWWNTGSYSKLSDSDQKALKNVKDKNMNYDYCSDRRLSKVVPSECKWNK</sequence>
<keyword evidence="9 12" id="KW-0961">Cell wall biogenesis/degradation</keyword>
<evidence type="ECO:0000256" key="10">
    <source>
        <dbReference type="PIRSR" id="PIRSR005604-1"/>
    </source>
</evidence>
<dbReference type="FunFam" id="2.60.120.200:FF:000025">
    <property type="entry name" value="Xyloglucan endotransglucosylase/hydrolase"/>
    <property type="match status" value="1"/>
</dbReference>
<dbReference type="Pfam" id="PF00722">
    <property type="entry name" value="Glyco_hydro_16"/>
    <property type="match status" value="1"/>
</dbReference>
<gene>
    <name evidence="14" type="ORF">ANE_LOCUS11787</name>
</gene>
<keyword evidence="4 12" id="KW-0808">Transferase</keyword>
<dbReference type="PROSITE" id="PS51762">
    <property type="entry name" value="GH16_2"/>
    <property type="match status" value="1"/>
</dbReference>
<comment type="similarity">
    <text evidence="12">Belongs to the glycosyl hydrolase 16 family.</text>
</comment>
<comment type="subcellular location">
    <subcellularLocation>
        <location evidence="12">Secreted</location>
        <location evidence="12">Cell wall</location>
    </subcellularLocation>
    <subcellularLocation>
        <location evidence="12">Secreted</location>
        <location evidence="12">Extracellular space</location>
        <location evidence="12">Apoplast</location>
    </subcellularLocation>
</comment>
<keyword evidence="7" id="KW-1015">Disulfide bond</keyword>
<dbReference type="PANTHER" id="PTHR31062">
    <property type="entry name" value="XYLOGLUCAN ENDOTRANSGLUCOSYLASE/HYDROLASE PROTEIN 8-RELATED"/>
    <property type="match status" value="1"/>
</dbReference>
<evidence type="ECO:0000256" key="12">
    <source>
        <dbReference type="RuleBase" id="RU361120"/>
    </source>
</evidence>
<dbReference type="GO" id="GO:0016762">
    <property type="term" value="F:xyloglucan:xyloglucosyl transferase activity"/>
    <property type="evidence" value="ECO:0007669"/>
    <property type="project" value="UniProtKB-EC"/>
</dbReference>
<dbReference type="InterPro" id="IPR044791">
    <property type="entry name" value="Beta-glucanase/XTH"/>
</dbReference>
<dbReference type="CDD" id="cd02176">
    <property type="entry name" value="GH16_XET"/>
    <property type="match status" value="1"/>
</dbReference>
<evidence type="ECO:0000256" key="2">
    <source>
        <dbReference type="ARBA" id="ARBA00022523"/>
    </source>
</evidence>
<keyword evidence="1 12" id="KW-0134">Cell wall</keyword>
<dbReference type="OrthoDB" id="4781at2759"/>
<dbReference type="Proteomes" id="UP000489600">
    <property type="component" value="Unassembled WGS sequence"/>
</dbReference>
<keyword evidence="5 12" id="KW-0732">Signal</keyword>
<dbReference type="InterPro" id="IPR000757">
    <property type="entry name" value="Beta-glucanase-like"/>
</dbReference>
<keyword evidence="2 12" id="KW-0052">Apoplast</keyword>
<dbReference type="SUPFAM" id="SSF49899">
    <property type="entry name" value="Concanavalin A-like lectins/glucanases"/>
    <property type="match status" value="1"/>
</dbReference>
<dbReference type="GO" id="GO:0004553">
    <property type="term" value="F:hydrolase activity, hydrolyzing O-glycosyl compounds"/>
    <property type="evidence" value="ECO:0007669"/>
    <property type="project" value="InterPro"/>
</dbReference>
<evidence type="ECO:0000256" key="6">
    <source>
        <dbReference type="ARBA" id="ARBA00022801"/>
    </source>
</evidence>
<proteinExistence type="inferred from homology"/>
<accession>A0A565BKI3</accession>
<dbReference type="Gene3D" id="2.60.120.200">
    <property type="match status" value="1"/>
</dbReference>
<evidence type="ECO:0000256" key="3">
    <source>
        <dbReference type="ARBA" id="ARBA00022525"/>
    </source>
</evidence>
<dbReference type="InterPro" id="IPR010713">
    <property type="entry name" value="XET_C"/>
</dbReference>